<dbReference type="AlphaFoldDB" id="A0A0C1N0R0"/>
<comment type="caution">
    <text evidence="1">The sequence shown here is derived from an EMBL/GenBank/DDBJ whole genome shotgun (WGS) entry which is preliminary data.</text>
</comment>
<dbReference type="Proteomes" id="UP000031258">
    <property type="component" value="Unassembled WGS sequence"/>
</dbReference>
<organism evidence="1 2">
    <name type="scientific">Candidatus Jidaibacter acanthamoebae</name>
    <dbReference type="NCBI Taxonomy" id="86105"/>
    <lineage>
        <taxon>Bacteria</taxon>
        <taxon>Pseudomonadati</taxon>
        <taxon>Pseudomonadota</taxon>
        <taxon>Alphaproteobacteria</taxon>
        <taxon>Rickettsiales</taxon>
        <taxon>Candidatus Midichloriaceae</taxon>
        <taxon>Candidatus Jidaibacter</taxon>
    </lineage>
</organism>
<dbReference type="OrthoDB" id="9819539at2"/>
<proteinExistence type="predicted"/>
<evidence type="ECO:0000313" key="2">
    <source>
        <dbReference type="Proteomes" id="UP000031258"/>
    </source>
</evidence>
<protein>
    <submittedName>
        <fullName evidence="1">Uncharacterized protein</fullName>
    </submittedName>
</protein>
<accession>A0A0C1N0R0</accession>
<dbReference type="EMBL" id="JSWE01000058">
    <property type="protein sequence ID" value="KIE05901.1"/>
    <property type="molecule type" value="Genomic_DNA"/>
</dbReference>
<dbReference type="STRING" id="86105.NF27_CG00810"/>
<evidence type="ECO:0000313" key="1">
    <source>
        <dbReference type="EMBL" id="KIE05901.1"/>
    </source>
</evidence>
<name>A0A0C1N0R0_9RICK</name>
<sequence>MKNYSETESYSLIVKAIKGELKEKEFEKFNNLCKSIPLYNFYTFAMSVTDLMSDKALHLLIEGIIKEVEIFEKFPLHSNERLKALMSEEAKRYNYKVIFDEQHSTFPAPHIPKTVPNAILAHFKTILDANFEKIKLSLDDGSIFNYVTGAIASVLNGLYLEYNEKFSKGFGNLILQIAARDAQVKYKVRLQGSSHKHIMSKLGLDSEGKIIPNKKKIKLLLDNTPKCSEDLIGGKVNQIIEVFLAKKIKLAPAKSSLSISQFFSNLYNYSLNRIKSIRITNPF</sequence>
<reference evidence="1 2" key="1">
    <citation type="submission" date="2014-11" db="EMBL/GenBank/DDBJ databases">
        <title>A Rickettsiales Symbiont of Amoebae With Ancient Features.</title>
        <authorList>
            <person name="Schulz F."/>
            <person name="Martijn J."/>
            <person name="Wascher F."/>
            <person name="Kostanjsek R."/>
            <person name="Ettema T.J."/>
            <person name="Horn M."/>
        </authorList>
    </citation>
    <scope>NUCLEOTIDE SEQUENCE [LARGE SCALE GENOMIC DNA]</scope>
    <source>
        <strain evidence="1 2">UWC36</strain>
    </source>
</reference>
<keyword evidence="2" id="KW-1185">Reference proteome</keyword>
<dbReference type="RefSeq" id="WP_039455157.1">
    <property type="nucleotide sequence ID" value="NZ_JSWE01000058.1"/>
</dbReference>
<gene>
    <name evidence="1" type="ORF">NF27_CG00810</name>
</gene>